<feature type="non-terminal residue" evidence="2">
    <location>
        <position position="1"/>
    </location>
</feature>
<dbReference type="SMART" id="SM00755">
    <property type="entry name" value="Grip"/>
    <property type="match status" value="1"/>
</dbReference>
<dbReference type="PANTHER" id="PTHR19327">
    <property type="entry name" value="GOLGIN"/>
    <property type="match status" value="1"/>
</dbReference>
<protein>
    <recommendedName>
        <fullName evidence="1">GRIP domain-containing protein</fullName>
    </recommendedName>
</protein>
<feature type="non-terminal residue" evidence="2">
    <location>
        <position position="190"/>
    </location>
</feature>
<reference evidence="2" key="1">
    <citation type="submission" date="2021-04" db="EMBL/GenBank/DDBJ databases">
        <authorList>
            <consortium name="Molecular Ecology Group"/>
        </authorList>
    </citation>
    <scope>NUCLEOTIDE SEQUENCE</scope>
</reference>
<dbReference type="AlphaFoldDB" id="A0A8S3YUJ8"/>
<dbReference type="Proteomes" id="UP000678393">
    <property type="component" value="Unassembled WGS sequence"/>
</dbReference>
<sequence>DTFEHEREDSTLQQQVILLTREIEQMKQEHRLELAALSSHEVGHNSSQQQLVSVPAQLNLDALDPNFSADMQNLELVNMDLKAQVSQLYGELSLYKIKEKDLLRKMENLEHGRKSTSDDDDPPLSLDGSFLNHTDSAVFREPTEFEYLKNILYEYMMGRETKTLAKVIATVVRFSDEQMRNVLSKADTVV</sequence>
<proteinExistence type="predicted"/>
<evidence type="ECO:0000313" key="3">
    <source>
        <dbReference type="Proteomes" id="UP000678393"/>
    </source>
</evidence>
<dbReference type="GO" id="GO:0005794">
    <property type="term" value="C:Golgi apparatus"/>
    <property type="evidence" value="ECO:0007669"/>
    <property type="project" value="TreeGrafter"/>
</dbReference>
<evidence type="ECO:0000313" key="2">
    <source>
        <dbReference type="EMBL" id="CAG5119305.1"/>
    </source>
</evidence>
<dbReference type="PROSITE" id="PS50913">
    <property type="entry name" value="GRIP"/>
    <property type="match status" value="1"/>
</dbReference>
<dbReference type="InterPro" id="IPR000237">
    <property type="entry name" value="GRIP_dom"/>
</dbReference>
<dbReference type="Gene3D" id="1.10.220.60">
    <property type="entry name" value="GRIP domain"/>
    <property type="match status" value="1"/>
</dbReference>
<evidence type="ECO:0000259" key="1">
    <source>
        <dbReference type="PROSITE" id="PS50913"/>
    </source>
</evidence>
<dbReference type="EMBL" id="CAJHNH020000683">
    <property type="protein sequence ID" value="CAG5119305.1"/>
    <property type="molecule type" value="Genomic_DNA"/>
</dbReference>
<dbReference type="GO" id="GO:0031267">
    <property type="term" value="F:small GTPase binding"/>
    <property type="evidence" value="ECO:0007669"/>
    <property type="project" value="TreeGrafter"/>
</dbReference>
<organism evidence="2 3">
    <name type="scientific">Candidula unifasciata</name>
    <dbReference type="NCBI Taxonomy" id="100452"/>
    <lineage>
        <taxon>Eukaryota</taxon>
        <taxon>Metazoa</taxon>
        <taxon>Spiralia</taxon>
        <taxon>Lophotrochozoa</taxon>
        <taxon>Mollusca</taxon>
        <taxon>Gastropoda</taxon>
        <taxon>Heterobranchia</taxon>
        <taxon>Euthyneura</taxon>
        <taxon>Panpulmonata</taxon>
        <taxon>Eupulmonata</taxon>
        <taxon>Stylommatophora</taxon>
        <taxon>Helicina</taxon>
        <taxon>Helicoidea</taxon>
        <taxon>Geomitridae</taxon>
        <taxon>Candidula</taxon>
    </lineage>
</organism>
<gene>
    <name evidence="2" type="ORF">CUNI_LOCUS4863</name>
</gene>
<dbReference type="PANTHER" id="PTHR19327:SF0">
    <property type="entry name" value="GOLGIN SUBFAMILY A MEMBER 4"/>
    <property type="match status" value="1"/>
</dbReference>
<name>A0A8S3YUJ8_9EUPU</name>
<dbReference type="GO" id="GO:0048193">
    <property type="term" value="P:Golgi vesicle transport"/>
    <property type="evidence" value="ECO:0007669"/>
    <property type="project" value="TreeGrafter"/>
</dbReference>
<feature type="domain" description="GRIP" evidence="1">
    <location>
        <begin position="138"/>
        <end position="185"/>
    </location>
</feature>
<dbReference type="Pfam" id="PF01465">
    <property type="entry name" value="GRIP"/>
    <property type="match status" value="1"/>
</dbReference>
<accession>A0A8S3YUJ8</accession>
<dbReference type="SUPFAM" id="SSF101283">
    <property type="entry name" value="GRIP domain"/>
    <property type="match status" value="1"/>
</dbReference>
<comment type="caution">
    <text evidence="2">The sequence shown here is derived from an EMBL/GenBank/DDBJ whole genome shotgun (WGS) entry which is preliminary data.</text>
</comment>
<dbReference type="OrthoDB" id="5322683at2759"/>
<keyword evidence="3" id="KW-1185">Reference proteome</keyword>